<dbReference type="RefSeq" id="WP_008615379.1">
    <property type="nucleotide sequence ID" value="NZ_AONQ01000011.1"/>
</dbReference>
<dbReference type="InterPro" id="IPR011050">
    <property type="entry name" value="Pectin_lyase_fold/virulence"/>
</dbReference>
<proteinExistence type="predicted"/>
<feature type="compositionally biased region" description="Basic and acidic residues" evidence="1">
    <location>
        <begin position="439"/>
        <end position="460"/>
    </location>
</feature>
<dbReference type="Pfam" id="PF05048">
    <property type="entry name" value="NosD"/>
    <property type="match status" value="1"/>
</dbReference>
<keyword evidence="5" id="KW-1185">Reference proteome</keyword>
<feature type="domain" description="Periplasmic copper-binding protein NosD beta helix" evidence="3">
    <location>
        <begin position="156"/>
        <end position="358"/>
    </location>
</feature>
<evidence type="ECO:0000256" key="2">
    <source>
        <dbReference type="SAM" id="SignalP"/>
    </source>
</evidence>
<dbReference type="InterPro" id="IPR007742">
    <property type="entry name" value="NosD_dom"/>
</dbReference>
<dbReference type="InterPro" id="IPR012334">
    <property type="entry name" value="Pectin_lyas_fold"/>
</dbReference>
<keyword evidence="2" id="KW-0732">Signal</keyword>
<evidence type="ECO:0000256" key="1">
    <source>
        <dbReference type="SAM" id="MobiDB-lite"/>
    </source>
</evidence>
<organism evidence="4 5">
    <name type="scientific">Paramagnetospirillum caucaseum</name>
    <dbReference type="NCBI Taxonomy" id="1244869"/>
    <lineage>
        <taxon>Bacteria</taxon>
        <taxon>Pseudomonadati</taxon>
        <taxon>Pseudomonadota</taxon>
        <taxon>Alphaproteobacteria</taxon>
        <taxon>Rhodospirillales</taxon>
        <taxon>Magnetospirillaceae</taxon>
        <taxon>Paramagnetospirillum</taxon>
    </lineage>
</organism>
<protein>
    <submittedName>
        <fullName evidence="4">Nitrous oxidase accessory protein</fullName>
    </submittedName>
</protein>
<dbReference type="PATRIC" id="fig|1244869.3.peg.1172"/>
<dbReference type="SUPFAM" id="SSF51126">
    <property type="entry name" value="Pectin lyase-like"/>
    <property type="match status" value="1"/>
</dbReference>
<name>M3ADN7_9PROT</name>
<dbReference type="STRING" id="1244869.H261_05849"/>
<sequence length="487" mass="53470">MVAWFKTYSKSRLTSLAVVFAAGLSTASAAPQGRNEEPLLDSSLIQALIDIAQPGQVITPPPGRYKSHLVVSKPVIFDGKNQVTLDGEGTGSVLWIKTSGATVRNFHITNSGPSHAQQDAGIQVRGDDNVVEDIRMDNVLFGFSLEQSQRNTVRNNKVQGKKISLGRRGDGIKLWYSHHNLVENNEFTSGRDIVFWYSNHNRYVGNRQSGGRYGLHLMQAQYNIAESNYFFDNSTGISMMYDTGDELRNNVIAKAVGAQGVCVSLKESSDVVIENNDILYCSQGISIDVAPYEPDTRNHIRGNRIAYNDIGVAFLNDWKDNELTGNLFTGNITEVAVYGGGSAKRNLWDGNRWEDYQGFDRDGNGVGDKPHRLYTYAGRVWMDVPNTRFFKGTPLLEVLDFLDRLAPFSEPVMMLEDKHPLVASDAKVRAGSTLDATEDLGRNADRPKPAGETPVAHEKGSGPGGAASGRRGSLEPQRGPIGSKNDE</sequence>
<dbReference type="AlphaFoldDB" id="M3ADN7"/>
<dbReference type="InterPro" id="IPR026464">
    <property type="entry name" value="NosD_copper_fam"/>
</dbReference>
<dbReference type="eggNOG" id="COG3420">
    <property type="taxonomic scope" value="Bacteria"/>
</dbReference>
<dbReference type="Gene3D" id="2.160.20.10">
    <property type="entry name" value="Single-stranded right-handed beta-helix, Pectin lyase-like"/>
    <property type="match status" value="2"/>
</dbReference>
<comment type="caution">
    <text evidence="4">The sequence shown here is derived from an EMBL/GenBank/DDBJ whole genome shotgun (WGS) entry which is preliminary data.</text>
</comment>
<accession>M3ADN7</accession>
<dbReference type="NCBIfam" id="TIGR04247">
    <property type="entry name" value="NosD_copper_fam"/>
    <property type="match status" value="1"/>
</dbReference>
<gene>
    <name evidence="4" type="ORF">H261_05849</name>
</gene>
<dbReference type="SMART" id="SM00710">
    <property type="entry name" value="PbH1"/>
    <property type="match status" value="6"/>
</dbReference>
<evidence type="ECO:0000259" key="3">
    <source>
        <dbReference type="Pfam" id="PF05048"/>
    </source>
</evidence>
<evidence type="ECO:0000313" key="5">
    <source>
        <dbReference type="Proteomes" id="UP000011744"/>
    </source>
</evidence>
<dbReference type="Proteomes" id="UP000011744">
    <property type="component" value="Unassembled WGS sequence"/>
</dbReference>
<reference evidence="4 5" key="1">
    <citation type="journal article" date="2014" name="Genome Announc.">
        <title>Draft Genome Sequence of Magnetospirillum sp. Strain SO-1, a Freshwater Magnetotactic Bacterium Isolated from the Ol'khovka River, Russia.</title>
        <authorList>
            <person name="Grouzdev D.S."/>
            <person name="Dziuba M.V."/>
            <person name="Sukhacheva M.S."/>
            <person name="Mardanov A.V."/>
            <person name="Beletskiy A.V."/>
            <person name="Kuznetsov B.B."/>
            <person name="Skryabin K.G."/>
        </authorList>
    </citation>
    <scope>NUCLEOTIDE SEQUENCE [LARGE SCALE GENOMIC DNA]</scope>
    <source>
        <strain evidence="4 5">SO-1</strain>
    </source>
</reference>
<dbReference type="EMBL" id="AONQ01000011">
    <property type="protein sequence ID" value="EME70908.1"/>
    <property type="molecule type" value="Genomic_DNA"/>
</dbReference>
<evidence type="ECO:0000313" key="4">
    <source>
        <dbReference type="EMBL" id="EME70908.1"/>
    </source>
</evidence>
<feature type="signal peptide" evidence="2">
    <location>
        <begin position="1"/>
        <end position="29"/>
    </location>
</feature>
<feature type="region of interest" description="Disordered" evidence="1">
    <location>
        <begin position="433"/>
        <end position="487"/>
    </location>
</feature>
<feature type="chain" id="PRO_5004031210" evidence="2">
    <location>
        <begin position="30"/>
        <end position="487"/>
    </location>
</feature>
<dbReference type="OrthoDB" id="9767990at2"/>
<dbReference type="InterPro" id="IPR006626">
    <property type="entry name" value="PbH1"/>
</dbReference>